<dbReference type="GO" id="GO:0004674">
    <property type="term" value="F:protein serine/threonine kinase activity"/>
    <property type="evidence" value="ECO:0007669"/>
    <property type="project" value="UniProtKB-KW"/>
</dbReference>
<dbReference type="PROSITE" id="PS00107">
    <property type="entry name" value="PROTEIN_KINASE_ATP"/>
    <property type="match status" value="1"/>
</dbReference>
<evidence type="ECO:0000256" key="5">
    <source>
        <dbReference type="ARBA" id="ARBA00022840"/>
    </source>
</evidence>
<evidence type="ECO:0000313" key="9">
    <source>
        <dbReference type="EMBL" id="MBY17683.1"/>
    </source>
</evidence>
<dbReference type="SMART" id="SM00220">
    <property type="entry name" value="S_TKc"/>
    <property type="match status" value="1"/>
</dbReference>
<dbReference type="SUPFAM" id="SSF56112">
    <property type="entry name" value="Protein kinase-like (PK-like)"/>
    <property type="match status" value="1"/>
</dbReference>
<dbReference type="InterPro" id="IPR000719">
    <property type="entry name" value="Prot_kinase_dom"/>
</dbReference>
<dbReference type="Pfam" id="PF00069">
    <property type="entry name" value="Pkinase"/>
    <property type="match status" value="1"/>
</dbReference>
<dbReference type="InterPro" id="IPR017441">
    <property type="entry name" value="Protein_kinase_ATP_BS"/>
</dbReference>
<evidence type="ECO:0000259" key="8">
    <source>
        <dbReference type="PROSITE" id="PS50011"/>
    </source>
</evidence>
<dbReference type="PANTHER" id="PTHR24058:SF53">
    <property type="entry name" value="HOMEODOMAIN-INTERACTING PROTEIN KINASE 2"/>
    <property type="match status" value="1"/>
</dbReference>
<dbReference type="PROSITE" id="PS00108">
    <property type="entry name" value="PROTEIN_KINASE_ST"/>
    <property type="match status" value="1"/>
</dbReference>
<dbReference type="Gene3D" id="1.10.510.10">
    <property type="entry name" value="Transferase(Phosphotransferase) domain 1"/>
    <property type="match status" value="1"/>
</dbReference>
<dbReference type="PROSITE" id="PS50011">
    <property type="entry name" value="PROTEIN_KINASE_DOM"/>
    <property type="match status" value="1"/>
</dbReference>
<dbReference type="GO" id="GO:0005737">
    <property type="term" value="C:cytoplasm"/>
    <property type="evidence" value="ECO:0007669"/>
    <property type="project" value="TreeGrafter"/>
</dbReference>
<dbReference type="AlphaFoldDB" id="A0A2S2NKH1"/>
<feature type="binding site" evidence="6">
    <location>
        <position position="55"/>
    </location>
    <ligand>
        <name>ATP</name>
        <dbReference type="ChEBI" id="CHEBI:30616"/>
    </ligand>
</feature>
<dbReference type="GO" id="GO:0042771">
    <property type="term" value="P:intrinsic apoptotic signaling pathway in response to DNA damage by p53 class mediator"/>
    <property type="evidence" value="ECO:0007669"/>
    <property type="project" value="TreeGrafter"/>
</dbReference>
<sequence>MALIAGITENDVLQPNTIIRSRSTTYTVHNMIGTGRFSRVYNASVVGTDNAVVIKALNNSCSSKRFDRKLYIKELDLLNRLKFSRLRARFVQLRDAVLLKSGKICFVMERLGTTLQAVLHNIGPLPISICRPIVRQIAQGLAGLKCLGIVHADLKPDNIMFCSGTGDNFLVKIIDFGWAFDMKNAHTMYHKQIQAIPYRAPEVCFQGSLDHGLDMWALGCIMPEIVTGVRLFDVAEEELLIKMIIRTRPVPKFMVSDLQTDIQETELTVGWIQFQNLYADMIGQRDQQWREDITWFMDLVYKMLIVMPEMRITAVDALAHPFLTIVHFIKYPSTMMTKRNTELMATCLLDI</sequence>
<keyword evidence="9" id="KW-0238">DNA-binding</keyword>
<dbReference type="GO" id="GO:0005524">
    <property type="term" value="F:ATP binding"/>
    <property type="evidence" value="ECO:0007669"/>
    <property type="project" value="UniProtKB-UniRule"/>
</dbReference>
<comment type="similarity">
    <text evidence="7">Belongs to the protein kinase superfamily.</text>
</comment>
<keyword evidence="9" id="KW-0371">Homeobox</keyword>
<dbReference type="Gene3D" id="3.30.200.20">
    <property type="entry name" value="Phosphorylase Kinase, domain 1"/>
    <property type="match status" value="1"/>
</dbReference>
<dbReference type="InterPro" id="IPR008271">
    <property type="entry name" value="Ser/Thr_kinase_AS"/>
</dbReference>
<keyword evidence="4 9" id="KW-0418">Kinase</keyword>
<evidence type="ECO:0000256" key="1">
    <source>
        <dbReference type="ARBA" id="ARBA00022527"/>
    </source>
</evidence>
<keyword evidence="1 7" id="KW-0723">Serine/threonine-protein kinase</keyword>
<evidence type="ECO:0000256" key="6">
    <source>
        <dbReference type="PROSITE-ProRule" id="PRU10141"/>
    </source>
</evidence>
<dbReference type="EMBL" id="GGMR01005064">
    <property type="protein sequence ID" value="MBY17683.1"/>
    <property type="molecule type" value="Transcribed_RNA"/>
</dbReference>
<gene>
    <name evidence="9" type="primary">HIPK2_1</name>
    <name evidence="9" type="ORF">g.3182</name>
</gene>
<name>A0A2S2NKH1_SCHGA</name>
<dbReference type="InterPro" id="IPR050494">
    <property type="entry name" value="Ser_Thr_dual-spec_kinase"/>
</dbReference>
<feature type="domain" description="Protein kinase" evidence="8">
    <location>
        <begin position="26"/>
        <end position="323"/>
    </location>
</feature>
<keyword evidence="3 6" id="KW-0547">Nucleotide-binding</keyword>
<dbReference type="GO" id="GO:0003714">
    <property type="term" value="F:transcription corepressor activity"/>
    <property type="evidence" value="ECO:0007669"/>
    <property type="project" value="TreeGrafter"/>
</dbReference>
<dbReference type="GO" id="GO:0004713">
    <property type="term" value="F:protein tyrosine kinase activity"/>
    <property type="evidence" value="ECO:0007669"/>
    <property type="project" value="TreeGrafter"/>
</dbReference>
<evidence type="ECO:0000256" key="3">
    <source>
        <dbReference type="ARBA" id="ARBA00022741"/>
    </source>
</evidence>
<dbReference type="InterPro" id="IPR011009">
    <property type="entry name" value="Kinase-like_dom_sf"/>
</dbReference>
<organism evidence="9">
    <name type="scientific">Schizaphis graminum</name>
    <name type="common">Green bug aphid</name>
    <dbReference type="NCBI Taxonomy" id="13262"/>
    <lineage>
        <taxon>Eukaryota</taxon>
        <taxon>Metazoa</taxon>
        <taxon>Ecdysozoa</taxon>
        <taxon>Arthropoda</taxon>
        <taxon>Hexapoda</taxon>
        <taxon>Insecta</taxon>
        <taxon>Pterygota</taxon>
        <taxon>Neoptera</taxon>
        <taxon>Paraneoptera</taxon>
        <taxon>Hemiptera</taxon>
        <taxon>Sternorrhyncha</taxon>
        <taxon>Aphidomorpha</taxon>
        <taxon>Aphidoidea</taxon>
        <taxon>Aphididae</taxon>
        <taxon>Aphidini</taxon>
        <taxon>Schizaphis</taxon>
    </lineage>
</organism>
<accession>A0A2S2NKH1</accession>
<dbReference type="GO" id="GO:0046332">
    <property type="term" value="F:SMAD binding"/>
    <property type="evidence" value="ECO:0007669"/>
    <property type="project" value="TreeGrafter"/>
</dbReference>
<dbReference type="GO" id="GO:0003677">
    <property type="term" value="F:DNA binding"/>
    <property type="evidence" value="ECO:0007669"/>
    <property type="project" value="UniProtKB-KW"/>
</dbReference>
<dbReference type="PANTHER" id="PTHR24058">
    <property type="entry name" value="DUAL SPECIFICITY PROTEIN KINASE"/>
    <property type="match status" value="1"/>
</dbReference>
<evidence type="ECO:0000256" key="4">
    <source>
        <dbReference type="ARBA" id="ARBA00022777"/>
    </source>
</evidence>
<dbReference type="GO" id="GO:0016605">
    <property type="term" value="C:PML body"/>
    <property type="evidence" value="ECO:0007669"/>
    <property type="project" value="TreeGrafter"/>
</dbReference>
<protein>
    <submittedName>
        <fullName evidence="9">Homeodomain-interacting protein kinase 2</fullName>
    </submittedName>
</protein>
<keyword evidence="2" id="KW-0808">Transferase</keyword>
<dbReference type="GO" id="GO:0007224">
    <property type="term" value="P:smoothened signaling pathway"/>
    <property type="evidence" value="ECO:0007669"/>
    <property type="project" value="TreeGrafter"/>
</dbReference>
<evidence type="ECO:0000256" key="7">
    <source>
        <dbReference type="RuleBase" id="RU000304"/>
    </source>
</evidence>
<dbReference type="GO" id="GO:0045944">
    <property type="term" value="P:positive regulation of transcription by RNA polymerase II"/>
    <property type="evidence" value="ECO:0007669"/>
    <property type="project" value="TreeGrafter"/>
</dbReference>
<evidence type="ECO:0000256" key="2">
    <source>
        <dbReference type="ARBA" id="ARBA00022679"/>
    </source>
</evidence>
<proteinExistence type="inferred from homology"/>
<keyword evidence="5 6" id="KW-0067">ATP-binding</keyword>
<dbReference type="GO" id="GO:0003713">
    <property type="term" value="F:transcription coactivator activity"/>
    <property type="evidence" value="ECO:0007669"/>
    <property type="project" value="TreeGrafter"/>
</dbReference>
<reference evidence="9" key="1">
    <citation type="submission" date="2018-04" db="EMBL/GenBank/DDBJ databases">
        <title>Transcriptome of Schizaphis graminum biotype I.</title>
        <authorList>
            <person name="Scully E.D."/>
            <person name="Geib S.M."/>
            <person name="Palmer N.A."/>
            <person name="Koch K."/>
            <person name="Bradshaw J."/>
            <person name="Heng-Moss T."/>
            <person name="Sarath G."/>
        </authorList>
    </citation>
    <scope>NUCLEOTIDE SEQUENCE</scope>
</reference>